<evidence type="ECO:0000313" key="1">
    <source>
        <dbReference type="EMBL" id="MBO0414624.1"/>
    </source>
</evidence>
<gene>
    <name evidence="2" type="ORF">B0T45_19955</name>
    <name evidence="1" type="ORF">J1C50_03795</name>
</gene>
<name>A0A1W0CFX8_9NEIS</name>
<dbReference type="RefSeq" id="WP_019100409.1">
    <property type="nucleotide sequence ID" value="NZ_CAEE01000105.1"/>
</dbReference>
<evidence type="ECO:0000313" key="2">
    <source>
        <dbReference type="EMBL" id="OQS33665.1"/>
    </source>
</evidence>
<protein>
    <recommendedName>
        <fullName evidence="5">Cyclic di-GMP receptor atypical PilZ domain-containing protein</fullName>
    </recommendedName>
</protein>
<keyword evidence="4" id="KW-1185">Reference proteome</keyword>
<proteinExistence type="predicted"/>
<comment type="caution">
    <text evidence="2">The sequence shown here is derived from an EMBL/GenBank/DDBJ whole genome shotgun (WGS) entry which is preliminary data.</text>
</comment>
<evidence type="ECO:0000313" key="4">
    <source>
        <dbReference type="Proteomes" id="UP000664349"/>
    </source>
</evidence>
<dbReference type="EMBL" id="MUKV01000037">
    <property type="protein sequence ID" value="OQS33665.1"/>
    <property type="molecule type" value="Genomic_DNA"/>
</dbReference>
<dbReference type="Proteomes" id="UP000192721">
    <property type="component" value="Unassembled WGS sequence"/>
</dbReference>
<reference evidence="1 4" key="2">
    <citation type="submission" date="2021-03" db="EMBL/GenBank/DDBJ databases">
        <title>First Case of infection caused by Chromobacterium haemolyticum derived from water in China.</title>
        <authorList>
            <person name="Chen J."/>
            <person name="Liu C."/>
        </authorList>
    </citation>
    <scope>NUCLEOTIDE SEQUENCE [LARGE SCALE GENOMIC DNA]</scope>
    <source>
        <strain evidence="1 4">WJ-5</strain>
    </source>
</reference>
<organism evidence="2 3">
    <name type="scientific">Chromobacterium haemolyticum</name>
    <dbReference type="NCBI Taxonomy" id="394935"/>
    <lineage>
        <taxon>Bacteria</taxon>
        <taxon>Pseudomonadati</taxon>
        <taxon>Pseudomonadota</taxon>
        <taxon>Betaproteobacteria</taxon>
        <taxon>Neisseriales</taxon>
        <taxon>Chromobacteriaceae</taxon>
        <taxon>Chromobacterium</taxon>
    </lineage>
</organism>
<dbReference type="AlphaFoldDB" id="A0A1W0CFX8"/>
<evidence type="ECO:0000313" key="3">
    <source>
        <dbReference type="Proteomes" id="UP000192721"/>
    </source>
</evidence>
<evidence type="ECO:0008006" key="5">
    <source>
        <dbReference type="Google" id="ProtNLM"/>
    </source>
</evidence>
<dbReference type="Proteomes" id="UP000664349">
    <property type="component" value="Unassembled WGS sequence"/>
</dbReference>
<accession>A0A1W0CFX8</accession>
<dbReference type="EMBL" id="JAFLRD010000003">
    <property type="protein sequence ID" value="MBO0414624.1"/>
    <property type="molecule type" value="Genomic_DNA"/>
</dbReference>
<sequence>MSLFPELDSASFDAELPFSVQPLPGGICPARQERETRLALRVLAAPTETLPEADPMLVRLEAKLDLALEVSLLSRHPERPPLTPCRLGLDSIAWISDHANHGSEPVLVALCPNPDSALLLFLAARISTVTPGENGNYLIRADIAGAFDEATRLLWEKWVFRRHRKAILER</sequence>
<reference evidence="2 3" key="1">
    <citation type="submission" date="2017-02" db="EMBL/GenBank/DDBJ databases">
        <title>Chromobacterium haemolyticum H5244.</title>
        <authorList>
            <person name="Gulvik C.A."/>
        </authorList>
    </citation>
    <scope>NUCLEOTIDE SEQUENCE [LARGE SCALE GENOMIC DNA]</scope>
    <source>
        <strain evidence="2 3">H5244</strain>
    </source>
</reference>
<dbReference type="OrthoDB" id="8613785at2"/>